<organism evidence="2 3">
    <name type="scientific">Pristionchus mayeri</name>
    <dbReference type="NCBI Taxonomy" id="1317129"/>
    <lineage>
        <taxon>Eukaryota</taxon>
        <taxon>Metazoa</taxon>
        <taxon>Ecdysozoa</taxon>
        <taxon>Nematoda</taxon>
        <taxon>Chromadorea</taxon>
        <taxon>Rhabditida</taxon>
        <taxon>Rhabditina</taxon>
        <taxon>Diplogasteromorpha</taxon>
        <taxon>Diplogasteroidea</taxon>
        <taxon>Neodiplogasteridae</taxon>
        <taxon>Pristionchus</taxon>
    </lineage>
</organism>
<dbReference type="EMBL" id="BTRK01000003">
    <property type="protein sequence ID" value="GMR39886.1"/>
    <property type="molecule type" value="Genomic_DNA"/>
</dbReference>
<name>A0AAN4ZFJ9_9BILA</name>
<gene>
    <name evidence="2" type="ORF">PMAYCL1PPCAC_10081</name>
</gene>
<dbReference type="Proteomes" id="UP001328107">
    <property type="component" value="Unassembled WGS sequence"/>
</dbReference>
<evidence type="ECO:0000256" key="1">
    <source>
        <dbReference type="SAM" id="MobiDB-lite"/>
    </source>
</evidence>
<feature type="region of interest" description="Disordered" evidence="1">
    <location>
        <begin position="31"/>
        <end position="58"/>
    </location>
</feature>
<comment type="caution">
    <text evidence="2">The sequence shown here is derived from an EMBL/GenBank/DDBJ whole genome shotgun (WGS) entry which is preliminary data.</text>
</comment>
<feature type="non-terminal residue" evidence="2">
    <location>
        <position position="1"/>
    </location>
</feature>
<evidence type="ECO:0000313" key="2">
    <source>
        <dbReference type="EMBL" id="GMR39886.1"/>
    </source>
</evidence>
<keyword evidence="3" id="KW-1185">Reference proteome</keyword>
<accession>A0AAN4ZFJ9</accession>
<feature type="region of interest" description="Disordered" evidence="1">
    <location>
        <begin position="74"/>
        <end position="147"/>
    </location>
</feature>
<reference evidence="3" key="1">
    <citation type="submission" date="2022-10" db="EMBL/GenBank/DDBJ databases">
        <title>Genome assembly of Pristionchus species.</title>
        <authorList>
            <person name="Yoshida K."/>
            <person name="Sommer R.J."/>
        </authorList>
    </citation>
    <scope>NUCLEOTIDE SEQUENCE [LARGE SCALE GENOMIC DNA]</scope>
    <source>
        <strain evidence="3">RS5460</strain>
    </source>
</reference>
<feature type="compositionally biased region" description="Basic and acidic residues" evidence="1">
    <location>
        <begin position="106"/>
        <end position="123"/>
    </location>
</feature>
<feature type="compositionally biased region" description="Basic residues" evidence="1">
    <location>
        <begin position="31"/>
        <end position="46"/>
    </location>
</feature>
<sequence>VLSPSRNVWWRRVRGAAGGVQGGLLLLRRQGRRPHRSRAGWRRAPRARPEPDRRGHPQVLLRLARPGDAHLLRGLRAHPPVGRQKAREAYGGGLRRGPLALRQGGQRHDQRRRAETSADDARRASLGRGGGPAAGRPQRLPRQRQHRRLCARRDARLSLPAHQRFEFSRSARNSQYSFRPHSNAPFLSLVPLFPDCTPK</sequence>
<dbReference type="AlphaFoldDB" id="A0AAN4ZFJ9"/>
<protein>
    <submittedName>
        <fullName evidence="2">Uncharacterized protein</fullName>
    </submittedName>
</protein>
<evidence type="ECO:0000313" key="3">
    <source>
        <dbReference type="Proteomes" id="UP001328107"/>
    </source>
</evidence>
<proteinExistence type="predicted"/>